<dbReference type="GO" id="GO:0031145">
    <property type="term" value="P:anaphase-promoting complex-dependent catabolic process"/>
    <property type="evidence" value="ECO:0007669"/>
    <property type="project" value="TreeGrafter"/>
</dbReference>
<dbReference type="Proteomes" id="UP000663880">
    <property type="component" value="Unassembled WGS sequence"/>
</dbReference>
<name>A0A821XYE8_9NEOP</name>
<dbReference type="InterPro" id="IPR015943">
    <property type="entry name" value="WD40/YVTN_repeat-like_dom_sf"/>
</dbReference>
<keyword evidence="4" id="KW-1185">Reference proteome</keyword>
<sequence length="323" mass="36310">MKCGNSFIELHIYILIVSELLDWSNKDILVAALRSTYYKWSWDTQRISGRGGTTYNIQTCKFDPNGYRLAFGMKECSIQIHDTETSKHLVHKKCTCYIKNGCSITSLDWSPTGNGLIVGCSRGEVTSYTYDLKIVAFFCKRPKVYVVSWPFLQLHRVVVFEESIPTAMSWHPWCSALLCLGGVTNANHTQVAVCSVPNGKMQQTTLVGTYSLDAMLFSNKSGELVLSLYNTERGLQYPKISSRLVVLSDLSTVVDQWSDDGRTGLDRVRTMVSNPDGTKLATATFDEDLIIWNFLPETKEKTKSKRNLTSIAVYLDNLAGFSR</sequence>
<dbReference type="Gene3D" id="2.130.10.10">
    <property type="entry name" value="YVTN repeat-like/Quinoprotein amine dehydrogenase"/>
    <property type="match status" value="2"/>
</dbReference>
<dbReference type="GO" id="GO:1905786">
    <property type="term" value="P:positive regulation of anaphase-promoting complex-dependent catabolic process"/>
    <property type="evidence" value="ECO:0007669"/>
    <property type="project" value="TreeGrafter"/>
</dbReference>
<dbReference type="EMBL" id="CAJOBZ010000076">
    <property type="protein sequence ID" value="CAF4954399.1"/>
    <property type="molecule type" value="Genomic_DNA"/>
</dbReference>
<dbReference type="GO" id="GO:1990757">
    <property type="term" value="F:ubiquitin ligase activator activity"/>
    <property type="evidence" value="ECO:0007669"/>
    <property type="project" value="TreeGrafter"/>
</dbReference>
<gene>
    <name evidence="3" type="ORF">PMACD_LOCUS16042</name>
</gene>
<proteinExistence type="predicted"/>
<dbReference type="AlphaFoldDB" id="A0A821XYE8"/>
<evidence type="ECO:0000313" key="4">
    <source>
        <dbReference type="Proteomes" id="UP000663880"/>
    </source>
</evidence>
<protein>
    <recommendedName>
        <fullName evidence="5">WD repeat-containing protein 55 homolog</fullName>
    </recommendedName>
</protein>
<dbReference type="GO" id="GO:0010997">
    <property type="term" value="F:anaphase-promoting complex binding"/>
    <property type="evidence" value="ECO:0007669"/>
    <property type="project" value="InterPro"/>
</dbReference>
<evidence type="ECO:0000256" key="2">
    <source>
        <dbReference type="ARBA" id="ARBA00022737"/>
    </source>
</evidence>
<reference evidence="3" key="1">
    <citation type="submission" date="2021-02" db="EMBL/GenBank/DDBJ databases">
        <authorList>
            <person name="Steward A R."/>
        </authorList>
    </citation>
    <scope>NUCLEOTIDE SEQUENCE</scope>
</reference>
<evidence type="ECO:0000313" key="3">
    <source>
        <dbReference type="EMBL" id="CAF4954399.1"/>
    </source>
</evidence>
<dbReference type="SUPFAM" id="SSF69322">
    <property type="entry name" value="Tricorn protease domain 2"/>
    <property type="match status" value="1"/>
</dbReference>
<dbReference type="SMART" id="SM00320">
    <property type="entry name" value="WD40"/>
    <property type="match status" value="3"/>
</dbReference>
<dbReference type="InterPro" id="IPR033010">
    <property type="entry name" value="Cdc20/Fizzy"/>
</dbReference>
<comment type="caution">
    <text evidence="3">The sequence shown here is derived from an EMBL/GenBank/DDBJ whole genome shotgun (WGS) entry which is preliminary data.</text>
</comment>
<dbReference type="OrthoDB" id="10263272at2759"/>
<evidence type="ECO:0000256" key="1">
    <source>
        <dbReference type="ARBA" id="ARBA00022574"/>
    </source>
</evidence>
<keyword evidence="1" id="KW-0853">WD repeat</keyword>
<dbReference type="InterPro" id="IPR001680">
    <property type="entry name" value="WD40_rpt"/>
</dbReference>
<dbReference type="PANTHER" id="PTHR19918">
    <property type="entry name" value="CELL DIVISION CYCLE 20 CDC20 FIZZY -RELATED"/>
    <property type="match status" value="1"/>
</dbReference>
<accession>A0A821XYE8</accession>
<organism evidence="3 4">
    <name type="scientific">Pieris macdunnoughi</name>
    <dbReference type="NCBI Taxonomy" id="345717"/>
    <lineage>
        <taxon>Eukaryota</taxon>
        <taxon>Metazoa</taxon>
        <taxon>Ecdysozoa</taxon>
        <taxon>Arthropoda</taxon>
        <taxon>Hexapoda</taxon>
        <taxon>Insecta</taxon>
        <taxon>Pterygota</taxon>
        <taxon>Neoptera</taxon>
        <taxon>Endopterygota</taxon>
        <taxon>Lepidoptera</taxon>
        <taxon>Glossata</taxon>
        <taxon>Ditrysia</taxon>
        <taxon>Papilionoidea</taxon>
        <taxon>Pieridae</taxon>
        <taxon>Pierinae</taxon>
        <taxon>Pieris</taxon>
    </lineage>
</organism>
<evidence type="ECO:0008006" key="5">
    <source>
        <dbReference type="Google" id="ProtNLM"/>
    </source>
</evidence>
<keyword evidence="2" id="KW-0677">Repeat</keyword>
<dbReference type="GO" id="GO:0005680">
    <property type="term" value="C:anaphase-promoting complex"/>
    <property type="evidence" value="ECO:0007669"/>
    <property type="project" value="TreeGrafter"/>
</dbReference>